<proteinExistence type="predicted"/>
<dbReference type="KEGG" id="hbl:XJ32_00845"/>
<keyword evidence="1" id="KW-0547">Nucleotide-binding</keyword>
<organism evidence="4 5">
    <name type="scientific">Helicobacter bilis</name>
    <dbReference type="NCBI Taxonomy" id="37372"/>
    <lineage>
        <taxon>Bacteria</taxon>
        <taxon>Pseudomonadati</taxon>
        <taxon>Campylobacterota</taxon>
        <taxon>Epsilonproteobacteria</taxon>
        <taxon>Campylobacterales</taxon>
        <taxon>Helicobacteraceae</taxon>
        <taxon>Helicobacter</taxon>
    </lineage>
</organism>
<name>A0A1Q2LEN1_9HELI</name>
<dbReference type="InterPro" id="IPR050678">
    <property type="entry name" value="DNA_Partitioning_ATPase"/>
</dbReference>
<dbReference type="PANTHER" id="PTHR13696">
    <property type="entry name" value="P-LOOP CONTAINING NUCLEOSIDE TRIPHOSPHATE HYDROLASE"/>
    <property type="match status" value="1"/>
</dbReference>
<gene>
    <name evidence="4" type="ORF">XJ32_00845</name>
</gene>
<dbReference type="InterPro" id="IPR002586">
    <property type="entry name" value="CobQ/CobB/MinD/ParA_Nub-bd_dom"/>
</dbReference>
<protein>
    <submittedName>
        <fullName evidence="4">Chromosome partitioning protein ParA</fullName>
    </submittedName>
</protein>
<dbReference type="PIRSF" id="PIRSF009320">
    <property type="entry name" value="Nuc_binding_HP_1000"/>
    <property type="match status" value="1"/>
</dbReference>
<dbReference type="GO" id="GO:0005525">
    <property type="term" value="F:GTP binding"/>
    <property type="evidence" value="ECO:0007669"/>
    <property type="project" value="UniProtKB-KW"/>
</dbReference>
<keyword evidence="2" id="KW-0342">GTP-binding</keyword>
<dbReference type="InterPro" id="IPR000897">
    <property type="entry name" value="SRP54_GTPase_dom"/>
</dbReference>
<feature type="domain" description="SRP54-type proteins GTP-binding" evidence="3">
    <location>
        <begin position="11"/>
        <end position="172"/>
    </location>
</feature>
<dbReference type="Pfam" id="PF01656">
    <property type="entry name" value="CbiA"/>
    <property type="match status" value="1"/>
</dbReference>
<evidence type="ECO:0000313" key="5">
    <source>
        <dbReference type="Proteomes" id="UP000188298"/>
    </source>
</evidence>
<dbReference type="EMBL" id="CP019645">
    <property type="protein sequence ID" value="AQQ58881.1"/>
    <property type="molecule type" value="Genomic_DNA"/>
</dbReference>
<dbReference type="Gene3D" id="3.40.50.300">
    <property type="entry name" value="P-loop containing nucleotide triphosphate hydrolases"/>
    <property type="match status" value="1"/>
</dbReference>
<dbReference type="InterPro" id="IPR027417">
    <property type="entry name" value="P-loop_NTPase"/>
</dbReference>
<evidence type="ECO:0000313" key="4">
    <source>
        <dbReference type="EMBL" id="AQQ58881.1"/>
    </source>
</evidence>
<evidence type="ECO:0000256" key="2">
    <source>
        <dbReference type="ARBA" id="ARBA00023134"/>
    </source>
</evidence>
<sequence length="219" mass="24922">MIIAIANEKGGSGKTTLSVNLAIQFSMDKKEVLLLDTDPQRSSEAFCNVRTNENKDLTFHCLSKIGDSLAKEVKSLESKYDIIIIDTGGRDSKEMRLALIVADIVLIPLIPSQYDIMVLSKMNEIYEQARVFNEKSKAYIIVTKASPNPFLQKKVDNLKTYIREQKLENLSLMDSVIYEREAYRNAVEYGIGITEFCNKSDKAYTDFMNLYKEICKSMK</sequence>
<dbReference type="AlphaFoldDB" id="A0A1Q2LEN1"/>
<dbReference type="GO" id="GO:0006614">
    <property type="term" value="P:SRP-dependent cotranslational protein targeting to membrane"/>
    <property type="evidence" value="ECO:0007669"/>
    <property type="project" value="InterPro"/>
</dbReference>
<accession>A0A1Q2LEN1</accession>
<dbReference type="SUPFAM" id="SSF52540">
    <property type="entry name" value="P-loop containing nucleoside triphosphate hydrolases"/>
    <property type="match status" value="1"/>
</dbReference>
<dbReference type="RefSeq" id="WP_077388020.1">
    <property type="nucleotide sequence ID" value="NZ_CP019645.1"/>
</dbReference>
<dbReference type="Proteomes" id="UP000188298">
    <property type="component" value="Chromosome"/>
</dbReference>
<dbReference type="PANTHER" id="PTHR13696:SF96">
    <property type="entry name" value="COBQ_COBB_MIND_PARA NUCLEOTIDE BINDING DOMAIN-CONTAINING PROTEIN"/>
    <property type="match status" value="1"/>
</dbReference>
<dbReference type="CDD" id="cd02042">
    <property type="entry name" value="ParAB_family"/>
    <property type="match status" value="1"/>
</dbReference>
<evidence type="ECO:0000259" key="3">
    <source>
        <dbReference type="SMART" id="SM00962"/>
    </source>
</evidence>
<reference evidence="4 5" key="1">
    <citation type="submission" date="2017-02" db="EMBL/GenBank/DDBJ databases">
        <title>Whole genome sequencing of Helicobacter bilis strain AAQJH.</title>
        <authorList>
            <person name="Conlan S."/>
            <person name="Thomas P.J."/>
            <person name="Mullikin J."/>
            <person name="Palmore T.N."/>
            <person name="Frank K.M."/>
            <person name="Segre J.A."/>
        </authorList>
    </citation>
    <scope>NUCLEOTIDE SEQUENCE [LARGE SCALE GENOMIC DNA]</scope>
    <source>
        <strain evidence="4 5">AAQJH</strain>
    </source>
</reference>
<dbReference type="SMART" id="SM00962">
    <property type="entry name" value="SRP54"/>
    <property type="match status" value="1"/>
</dbReference>
<evidence type="ECO:0000256" key="1">
    <source>
        <dbReference type="ARBA" id="ARBA00022741"/>
    </source>
</evidence>